<dbReference type="AlphaFoldDB" id="A0A8H4QNC4"/>
<dbReference type="Proteomes" id="UP000566819">
    <property type="component" value="Unassembled WGS sequence"/>
</dbReference>
<dbReference type="GO" id="GO:0000027">
    <property type="term" value="P:ribosomal large subunit assembly"/>
    <property type="evidence" value="ECO:0007669"/>
    <property type="project" value="TreeGrafter"/>
</dbReference>
<keyword evidence="3" id="KW-0269">Exonuclease</keyword>
<dbReference type="GO" id="GO:0004527">
    <property type="term" value="F:exonuclease activity"/>
    <property type="evidence" value="ECO:0007669"/>
    <property type="project" value="UniProtKB-KW"/>
</dbReference>
<evidence type="ECO:0000256" key="4">
    <source>
        <dbReference type="PROSITE-ProRule" id="PRU00042"/>
    </source>
</evidence>
<dbReference type="GO" id="GO:0006364">
    <property type="term" value="P:rRNA processing"/>
    <property type="evidence" value="ECO:0007669"/>
    <property type="project" value="TreeGrafter"/>
</dbReference>
<evidence type="ECO:0000259" key="6">
    <source>
        <dbReference type="PROSITE" id="PS50157"/>
    </source>
</evidence>
<sequence length="595" mass="66799">MRIRAKERSVAPRDPSRALSEQMRVVASLQRIWQRTQLALASRVKISHTVTPLIEYSAPSLLDFLLCFLLHDNMAFSCAPCGRSFNTQTSLDQHTRTSSAHIALNSTPRVQSSEKTEQRKPSLPTKQSVSSPTQPKVQKHRRMLSQLAGVTDQVVKRAELRQIPASGSRPVQVSMQREYAKPPRAAASNSRINQSTSSVGTTNSQNQKLRWSVIPWSEHSAVFQSVSAHCNSPIELKKHNYQTVPYNPQDYTRNCTQCNTPESRADERECTFHPSKRHFKRNSKKSKKGYSCCGTQSQGCVTLPTHDFQLPKRAVKHREFLPTPPASANKTKFRAVTLDCEMAGIAGGAGEAVLVCMADYITGTVILNRLVSPGEAITDMRTFVHGISKSSLDKAILQGETLAGWEAARNEVWKHIDENTIIVGHAMEHDLAALRMIHLRVVDSSILSKNAVGIHRIQYGLKTLCSELLHVEIRKNKGGIHDCLEDVLGTREVVLFCTRNKKAFENWVEGKKVEEVRLQKERDIIRQKRKDELAEKKVLGLARRNPEKVKDKNVASSGAHLYVSSDEEDEILHWSDVAEDMGWPHPDTGYDPWSD</sequence>
<evidence type="ECO:0000256" key="2">
    <source>
        <dbReference type="ARBA" id="ARBA00022801"/>
    </source>
</evidence>
<gene>
    <name evidence="7" type="ORF">G7Y89_g15408</name>
</gene>
<dbReference type="InterPro" id="IPR013087">
    <property type="entry name" value="Znf_C2H2_type"/>
</dbReference>
<organism evidence="7 8">
    <name type="scientific">Cudoniella acicularis</name>
    <dbReference type="NCBI Taxonomy" id="354080"/>
    <lineage>
        <taxon>Eukaryota</taxon>
        <taxon>Fungi</taxon>
        <taxon>Dikarya</taxon>
        <taxon>Ascomycota</taxon>
        <taxon>Pezizomycotina</taxon>
        <taxon>Leotiomycetes</taxon>
        <taxon>Helotiales</taxon>
        <taxon>Tricladiaceae</taxon>
        <taxon>Cudoniella</taxon>
    </lineage>
</organism>
<feature type="region of interest" description="Disordered" evidence="5">
    <location>
        <begin position="182"/>
        <end position="204"/>
    </location>
</feature>
<evidence type="ECO:0000256" key="5">
    <source>
        <dbReference type="SAM" id="MobiDB-lite"/>
    </source>
</evidence>
<reference evidence="7 8" key="1">
    <citation type="submission" date="2020-03" db="EMBL/GenBank/DDBJ databases">
        <title>Draft Genome Sequence of Cudoniella acicularis.</title>
        <authorList>
            <person name="Buettner E."/>
            <person name="Kellner H."/>
        </authorList>
    </citation>
    <scope>NUCLEOTIDE SEQUENCE [LARGE SCALE GENOMIC DNA]</scope>
    <source>
        <strain evidence="7 8">DSM 108380</strain>
    </source>
</reference>
<feature type="compositionally biased region" description="Polar residues" evidence="5">
    <location>
        <begin position="187"/>
        <end position="204"/>
    </location>
</feature>
<comment type="caution">
    <text evidence="7">The sequence shown here is derived from an EMBL/GenBank/DDBJ whole genome shotgun (WGS) entry which is preliminary data.</text>
</comment>
<dbReference type="GO" id="GO:0003676">
    <property type="term" value="F:nucleic acid binding"/>
    <property type="evidence" value="ECO:0007669"/>
    <property type="project" value="InterPro"/>
</dbReference>
<dbReference type="InterPro" id="IPR013520">
    <property type="entry name" value="Ribonucl_H"/>
</dbReference>
<feature type="compositionally biased region" description="Polar residues" evidence="5">
    <location>
        <begin position="96"/>
        <end position="111"/>
    </location>
</feature>
<dbReference type="SMART" id="SM00479">
    <property type="entry name" value="EXOIII"/>
    <property type="match status" value="1"/>
</dbReference>
<keyword evidence="1" id="KW-0540">Nuclease</keyword>
<protein>
    <recommendedName>
        <fullName evidence="6">C2H2-type domain-containing protein</fullName>
    </recommendedName>
</protein>
<keyword evidence="4" id="KW-0862">Zinc</keyword>
<dbReference type="PANTHER" id="PTHR12801">
    <property type="entry name" value="RNA EXONUCLEASE REXO1 / RECO3 FAMILY MEMBER-RELATED"/>
    <property type="match status" value="1"/>
</dbReference>
<dbReference type="SUPFAM" id="SSF53098">
    <property type="entry name" value="Ribonuclease H-like"/>
    <property type="match status" value="1"/>
</dbReference>
<dbReference type="GO" id="GO:0008270">
    <property type="term" value="F:zinc ion binding"/>
    <property type="evidence" value="ECO:0007669"/>
    <property type="project" value="UniProtKB-KW"/>
</dbReference>
<accession>A0A8H4QNC4</accession>
<dbReference type="CDD" id="cd06137">
    <property type="entry name" value="DEDDh_RNase"/>
    <property type="match status" value="1"/>
</dbReference>
<feature type="compositionally biased region" description="Polar residues" evidence="5">
    <location>
        <begin position="124"/>
        <end position="136"/>
    </location>
</feature>
<dbReference type="OrthoDB" id="16516at2759"/>
<feature type="region of interest" description="Disordered" evidence="5">
    <location>
        <begin position="96"/>
        <end position="141"/>
    </location>
</feature>
<evidence type="ECO:0000256" key="3">
    <source>
        <dbReference type="ARBA" id="ARBA00022839"/>
    </source>
</evidence>
<feature type="domain" description="C2H2-type" evidence="6">
    <location>
        <begin position="76"/>
        <end position="106"/>
    </location>
</feature>
<keyword evidence="4" id="KW-0479">Metal-binding</keyword>
<dbReference type="InterPro" id="IPR012337">
    <property type="entry name" value="RNaseH-like_sf"/>
</dbReference>
<proteinExistence type="predicted"/>
<dbReference type="InterPro" id="IPR047021">
    <property type="entry name" value="REXO1/3/4-like"/>
</dbReference>
<keyword evidence="2" id="KW-0378">Hydrolase</keyword>
<dbReference type="GO" id="GO:0005634">
    <property type="term" value="C:nucleus"/>
    <property type="evidence" value="ECO:0007669"/>
    <property type="project" value="TreeGrafter"/>
</dbReference>
<evidence type="ECO:0000313" key="8">
    <source>
        <dbReference type="Proteomes" id="UP000566819"/>
    </source>
</evidence>
<evidence type="ECO:0000256" key="1">
    <source>
        <dbReference type="ARBA" id="ARBA00022722"/>
    </source>
</evidence>
<dbReference type="Gene3D" id="3.30.420.10">
    <property type="entry name" value="Ribonuclease H-like superfamily/Ribonuclease H"/>
    <property type="match status" value="1"/>
</dbReference>
<dbReference type="PANTHER" id="PTHR12801:SF114">
    <property type="entry name" value="EXONUCLEASE, PUTATIVE (AFU_ORTHOLOGUE AFUA_7G00870)-RELATED"/>
    <property type="match status" value="1"/>
</dbReference>
<dbReference type="EMBL" id="JAAMPI010002389">
    <property type="protein sequence ID" value="KAF4614330.1"/>
    <property type="molecule type" value="Genomic_DNA"/>
</dbReference>
<evidence type="ECO:0000313" key="7">
    <source>
        <dbReference type="EMBL" id="KAF4614330.1"/>
    </source>
</evidence>
<name>A0A8H4QNC4_9HELO</name>
<dbReference type="PROSITE" id="PS50157">
    <property type="entry name" value="ZINC_FINGER_C2H2_2"/>
    <property type="match status" value="1"/>
</dbReference>
<keyword evidence="4" id="KW-0863">Zinc-finger</keyword>
<dbReference type="InterPro" id="IPR036397">
    <property type="entry name" value="RNaseH_sf"/>
</dbReference>
<keyword evidence="8" id="KW-1185">Reference proteome</keyword>